<dbReference type="Proteomes" id="UP001197770">
    <property type="component" value="Unassembled WGS sequence"/>
</dbReference>
<dbReference type="RefSeq" id="WP_228231759.1">
    <property type="nucleotide sequence ID" value="NZ_JAJGMW010000038.1"/>
</dbReference>
<dbReference type="PROSITE" id="PS51257">
    <property type="entry name" value="PROKAR_LIPOPROTEIN"/>
    <property type="match status" value="1"/>
</dbReference>
<dbReference type="EMBL" id="JAJGMW010000038">
    <property type="protein sequence ID" value="MCC4214703.1"/>
    <property type="molecule type" value="Genomic_DNA"/>
</dbReference>
<organism evidence="1 2">
    <name type="scientific">Leeuwenhoekiella parthenopeia</name>
    <dbReference type="NCBI Taxonomy" id="2890320"/>
    <lineage>
        <taxon>Bacteria</taxon>
        <taxon>Pseudomonadati</taxon>
        <taxon>Bacteroidota</taxon>
        <taxon>Flavobacteriia</taxon>
        <taxon>Flavobacteriales</taxon>
        <taxon>Flavobacteriaceae</taxon>
        <taxon>Leeuwenhoekiella</taxon>
    </lineage>
</organism>
<gene>
    <name evidence="1" type="ORF">LLW17_18420</name>
</gene>
<evidence type="ECO:0000313" key="2">
    <source>
        <dbReference type="Proteomes" id="UP001197770"/>
    </source>
</evidence>
<accession>A0ABS8H1K0</accession>
<comment type="caution">
    <text evidence="1">The sequence shown here is derived from an EMBL/GenBank/DDBJ whole genome shotgun (WGS) entry which is preliminary data.</text>
</comment>
<keyword evidence="2" id="KW-1185">Reference proteome</keyword>
<evidence type="ECO:0000313" key="1">
    <source>
        <dbReference type="EMBL" id="MCC4214703.1"/>
    </source>
</evidence>
<sequence length="144" mass="15891">MKALILLFAVFLFGSCNQTKKTDSDAFPVQTGCYGFSENGTKITFQITRVDPLVQGTLIYDWAEKDRNSGGFNGSFENGIIIGTYTFVSEGMQSSREVAFKVEDANLIEGHGELQSAGKMTTFVNTETLVFDERFKLKLGACKN</sequence>
<protein>
    <recommendedName>
        <fullName evidence="3">Lipoprotein</fullName>
    </recommendedName>
</protein>
<name>A0ABS8H1K0_9FLAO</name>
<evidence type="ECO:0008006" key="3">
    <source>
        <dbReference type="Google" id="ProtNLM"/>
    </source>
</evidence>
<reference evidence="1 2" key="1">
    <citation type="submission" date="2021-11" db="EMBL/GenBank/DDBJ databases">
        <title>Seasonal and diel survey of microbial diversity of the Tyrrhenian coast.</title>
        <authorList>
            <person name="Gattoni G."/>
            <person name="Corral P."/>
        </authorList>
    </citation>
    <scope>NUCLEOTIDE SEQUENCE [LARGE SCALE GENOMIC DNA]</scope>
    <source>
        <strain evidence="1 2">Mr9</strain>
    </source>
</reference>
<proteinExistence type="predicted"/>